<dbReference type="PANTHER" id="PTHR43798:SF31">
    <property type="entry name" value="AB HYDROLASE SUPERFAMILY PROTEIN YCLE"/>
    <property type="match status" value="1"/>
</dbReference>
<dbReference type="InterPro" id="IPR029058">
    <property type="entry name" value="AB_hydrolase_fold"/>
</dbReference>
<accession>A0ABW7BHB0</accession>
<comment type="caution">
    <text evidence="3">The sequence shown here is derived from an EMBL/GenBank/DDBJ whole genome shotgun (WGS) entry which is preliminary data.</text>
</comment>
<dbReference type="PRINTS" id="PR00111">
    <property type="entry name" value="ABHYDROLASE"/>
</dbReference>
<organism evidence="3 4">
    <name type="scientific">Streptomyces cinerochromogenes</name>
    <dbReference type="NCBI Taxonomy" id="66422"/>
    <lineage>
        <taxon>Bacteria</taxon>
        <taxon>Bacillati</taxon>
        <taxon>Actinomycetota</taxon>
        <taxon>Actinomycetes</taxon>
        <taxon>Kitasatosporales</taxon>
        <taxon>Streptomycetaceae</taxon>
        <taxon>Streptomyces</taxon>
    </lineage>
</organism>
<dbReference type="SUPFAM" id="SSF53474">
    <property type="entry name" value="alpha/beta-Hydrolases"/>
    <property type="match status" value="1"/>
</dbReference>
<protein>
    <submittedName>
        <fullName evidence="3">Alpha/beta fold hydrolase</fullName>
    </submittedName>
</protein>
<dbReference type="GO" id="GO:0016787">
    <property type="term" value="F:hydrolase activity"/>
    <property type="evidence" value="ECO:0007669"/>
    <property type="project" value="UniProtKB-KW"/>
</dbReference>
<dbReference type="PRINTS" id="PR00412">
    <property type="entry name" value="EPOXHYDRLASE"/>
</dbReference>
<feature type="domain" description="AB hydrolase-1" evidence="2">
    <location>
        <begin position="8"/>
        <end position="238"/>
    </location>
</feature>
<evidence type="ECO:0000313" key="3">
    <source>
        <dbReference type="EMBL" id="MFG3016479.1"/>
    </source>
</evidence>
<evidence type="ECO:0000313" key="4">
    <source>
        <dbReference type="Proteomes" id="UP001604267"/>
    </source>
</evidence>
<dbReference type="InterPro" id="IPR000639">
    <property type="entry name" value="Epox_hydrolase-like"/>
</dbReference>
<dbReference type="InterPro" id="IPR050266">
    <property type="entry name" value="AB_hydrolase_sf"/>
</dbReference>
<dbReference type="Gene3D" id="3.40.50.1820">
    <property type="entry name" value="alpha/beta hydrolase"/>
    <property type="match status" value="1"/>
</dbReference>
<proteinExistence type="predicted"/>
<dbReference type="InterPro" id="IPR000073">
    <property type="entry name" value="AB_hydrolase_1"/>
</dbReference>
<name>A0ABW7BHB0_9ACTN</name>
<dbReference type="Pfam" id="PF00561">
    <property type="entry name" value="Abhydrolase_1"/>
    <property type="match status" value="1"/>
</dbReference>
<gene>
    <name evidence="3" type="ORF">ACGFZB_39750</name>
</gene>
<evidence type="ECO:0000256" key="1">
    <source>
        <dbReference type="ARBA" id="ARBA00022801"/>
    </source>
</evidence>
<keyword evidence="1 3" id="KW-0378">Hydrolase</keyword>
<dbReference type="EMBL" id="JBICYV010000031">
    <property type="protein sequence ID" value="MFG3016479.1"/>
    <property type="molecule type" value="Genomic_DNA"/>
</dbReference>
<dbReference type="PANTHER" id="PTHR43798">
    <property type="entry name" value="MONOACYLGLYCEROL LIPASE"/>
    <property type="match status" value="1"/>
</dbReference>
<reference evidence="3 4" key="1">
    <citation type="submission" date="2024-10" db="EMBL/GenBank/DDBJ databases">
        <title>The Natural Products Discovery Center: Release of the First 8490 Sequenced Strains for Exploring Actinobacteria Biosynthetic Diversity.</title>
        <authorList>
            <person name="Kalkreuter E."/>
            <person name="Kautsar S.A."/>
            <person name="Yang D."/>
            <person name="Bader C.D."/>
            <person name="Teijaro C.N."/>
            <person name="Fluegel L."/>
            <person name="Davis C.M."/>
            <person name="Simpson J.R."/>
            <person name="Lauterbach L."/>
            <person name="Steele A.D."/>
            <person name="Gui C."/>
            <person name="Meng S."/>
            <person name="Li G."/>
            <person name="Viehrig K."/>
            <person name="Ye F."/>
            <person name="Su P."/>
            <person name="Kiefer A.F."/>
            <person name="Nichols A."/>
            <person name="Cepeda A.J."/>
            <person name="Yan W."/>
            <person name="Fan B."/>
            <person name="Jiang Y."/>
            <person name="Adhikari A."/>
            <person name="Zheng C.-J."/>
            <person name="Schuster L."/>
            <person name="Cowan T.M."/>
            <person name="Smanski M.J."/>
            <person name="Chevrette M.G."/>
            <person name="De Carvalho L.P.S."/>
            <person name="Shen B."/>
        </authorList>
    </citation>
    <scope>NUCLEOTIDE SEQUENCE [LARGE SCALE GENOMIC DNA]</scope>
    <source>
        <strain evidence="3 4">NPDC048320</strain>
    </source>
</reference>
<keyword evidence="4" id="KW-1185">Reference proteome</keyword>
<sequence>MTAADRTPFVLLHALPLDSAMWRAQARELTALGHRVLAVDQRGFGRAPLGSAPPSLDLAADDLAAALDRQGIDRVVLAGCSMGGYTALAFLRRHPGRVRALALLSTRAAADTAEAAARRAGFARAMRDPAARGRLVEATTPALLGATSRTRRPALLRDLLATVRAADPESVAWAQEAIAARPDGLDVLRATDVPALVVAGAEDELVSAAEARATADALPRGRLVVLPGVGHLPPLEAPGEVTRLLTALHRDATAVARTARREP</sequence>
<evidence type="ECO:0000259" key="2">
    <source>
        <dbReference type="Pfam" id="PF00561"/>
    </source>
</evidence>
<dbReference type="RefSeq" id="WP_392825338.1">
    <property type="nucleotide sequence ID" value="NZ_JBICYV010000031.1"/>
</dbReference>
<dbReference type="Proteomes" id="UP001604267">
    <property type="component" value="Unassembled WGS sequence"/>
</dbReference>